<proteinExistence type="inferred from homology"/>
<dbReference type="InterPro" id="IPR003593">
    <property type="entry name" value="AAA+_ATPase"/>
</dbReference>
<evidence type="ECO:0000313" key="6">
    <source>
        <dbReference type="EMBL" id="CAJ0870022.1"/>
    </source>
</evidence>
<evidence type="ECO:0000256" key="4">
    <source>
        <dbReference type="ARBA" id="ARBA00022840"/>
    </source>
</evidence>
<dbReference type="PROSITE" id="PS00211">
    <property type="entry name" value="ABC_TRANSPORTER_1"/>
    <property type="match status" value="1"/>
</dbReference>
<dbReference type="InterPro" id="IPR017871">
    <property type="entry name" value="ABC_transporter-like_CS"/>
</dbReference>
<keyword evidence="3" id="KW-0547">Nucleotide-binding</keyword>
<protein>
    <recommendedName>
        <fullName evidence="5">ABC transporter domain-containing protein</fullName>
    </recommendedName>
</protein>
<dbReference type="AlphaFoldDB" id="A0AA48M2B0"/>
<gene>
    <name evidence="6" type="ORF">AMST5_02192</name>
</gene>
<evidence type="ECO:0000256" key="1">
    <source>
        <dbReference type="ARBA" id="ARBA00005417"/>
    </source>
</evidence>
<keyword evidence="2" id="KW-0813">Transport</keyword>
<accession>A0AA48M2B0</accession>
<evidence type="ECO:0000259" key="5">
    <source>
        <dbReference type="PROSITE" id="PS50893"/>
    </source>
</evidence>
<dbReference type="PANTHER" id="PTHR42734">
    <property type="entry name" value="METAL TRANSPORT SYSTEM ATP-BINDING PROTEIN TM_0124-RELATED"/>
    <property type="match status" value="1"/>
</dbReference>
<evidence type="ECO:0000256" key="2">
    <source>
        <dbReference type="ARBA" id="ARBA00022448"/>
    </source>
</evidence>
<sequence length="261" mass="28217">MGAPLSLTAAPGPIRLVNLTLGYDRRPAVHHLEGEIAPGATLAVCGPNGAGKSTLLKALAGLLAPLGGRIERDGATARDVAYLPQLLEVDRSFPINVRDFVAMGAMRRVGLFGRLDAAERARAAAALERVGMSGMEDRPIETLSGGQMQRVLFARLIMQDQRVILLDEPFGAIDEATTDDLLALIAQWRSEGRTVVAVLHELDLARRAFSDTLLLAREPIAWCETHAALCADNLSRARAMSEAYDREARECLRDEAAPHVH</sequence>
<name>A0AA48M2B0_9ZZZZ</name>
<dbReference type="InterPro" id="IPR027417">
    <property type="entry name" value="P-loop_NTPase"/>
</dbReference>
<keyword evidence="4" id="KW-0067">ATP-binding</keyword>
<feature type="domain" description="ABC transporter" evidence="5">
    <location>
        <begin position="14"/>
        <end position="242"/>
    </location>
</feature>
<dbReference type="PROSITE" id="PS50893">
    <property type="entry name" value="ABC_TRANSPORTER_2"/>
    <property type="match status" value="1"/>
</dbReference>
<dbReference type="GO" id="GO:0005524">
    <property type="term" value="F:ATP binding"/>
    <property type="evidence" value="ECO:0007669"/>
    <property type="project" value="UniProtKB-KW"/>
</dbReference>
<dbReference type="InterPro" id="IPR003439">
    <property type="entry name" value="ABC_transporter-like_ATP-bd"/>
</dbReference>
<evidence type="ECO:0000256" key="3">
    <source>
        <dbReference type="ARBA" id="ARBA00022741"/>
    </source>
</evidence>
<dbReference type="Gene3D" id="3.40.50.300">
    <property type="entry name" value="P-loop containing nucleotide triphosphate hydrolases"/>
    <property type="match status" value="1"/>
</dbReference>
<dbReference type="EMBL" id="OY288114">
    <property type="protein sequence ID" value="CAJ0870022.1"/>
    <property type="molecule type" value="Genomic_DNA"/>
</dbReference>
<comment type="similarity">
    <text evidence="1">Belongs to the ABC transporter superfamily.</text>
</comment>
<organism evidence="6">
    <name type="scientific">freshwater sediment metagenome</name>
    <dbReference type="NCBI Taxonomy" id="556182"/>
    <lineage>
        <taxon>unclassified sequences</taxon>
        <taxon>metagenomes</taxon>
        <taxon>ecological metagenomes</taxon>
    </lineage>
</organism>
<dbReference type="PANTHER" id="PTHR42734:SF5">
    <property type="entry name" value="IRON TRANSPORT SYSTEM ATP-BINDING PROTEIN HI_0361-RELATED"/>
    <property type="match status" value="1"/>
</dbReference>
<dbReference type="SMART" id="SM00382">
    <property type="entry name" value="AAA"/>
    <property type="match status" value="1"/>
</dbReference>
<reference evidence="6" key="1">
    <citation type="submission" date="2023-07" db="EMBL/GenBank/DDBJ databases">
        <authorList>
            <person name="Pelsma A.J. K."/>
        </authorList>
    </citation>
    <scope>NUCLEOTIDE SEQUENCE</scope>
</reference>
<dbReference type="SUPFAM" id="SSF52540">
    <property type="entry name" value="P-loop containing nucleoside triphosphate hydrolases"/>
    <property type="match status" value="1"/>
</dbReference>
<dbReference type="Pfam" id="PF00005">
    <property type="entry name" value="ABC_tran"/>
    <property type="match status" value="1"/>
</dbReference>
<dbReference type="GO" id="GO:0016887">
    <property type="term" value="F:ATP hydrolysis activity"/>
    <property type="evidence" value="ECO:0007669"/>
    <property type="project" value="InterPro"/>
</dbReference>
<dbReference type="InterPro" id="IPR050153">
    <property type="entry name" value="Metal_Ion_Import_ABC"/>
</dbReference>